<keyword evidence="3" id="KW-1185">Reference proteome</keyword>
<dbReference type="EMBL" id="OU503055">
    <property type="protein sequence ID" value="CAI9783664.1"/>
    <property type="molecule type" value="Genomic_DNA"/>
</dbReference>
<accession>A0AAD2A9Z4</accession>
<feature type="transmembrane region" description="Helical" evidence="1">
    <location>
        <begin position="14"/>
        <end position="32"/>
    </location>
</feature>
<protein>
    <submittedName>
        <fullName evidence="2">Uncharacterized protein</fullName>
    </submittedName>
</protein>
<keyword evidence="1" id="KW-1133">Transmembrane helix</keyword>
<proteinExistence type="predicted"/>
<reference evidence="2" key="1">
    <citation type="submission" date="2023-05" db="EMBL/GenBank/DDBJ databases">
        <authorList>
            <person name="Huff M."/>
        </authorList>
    </citation>
    <scope>NUCLEOTIDE SEQUENCE</scope>
</reference>
<evidence type="ECO:0000313" key="2">
    <source>
        <dbReference type="EMBL" id="CAI9783664.1"/>
    </source>
</evidence>
<name>A0AAD2A9Z4_9LAMI</name>
<gene>
    <name evidence="2" type="ORF">FPE_LOCUS31185</name>
</gene>
<organism evidence="2 3">
    <name type="scientific">Fraxinus pennsylvanica</name>
    <dbReference type="NCBI Taxonomy" id="56036"/>
    <lineage>
        <taxon>Eukaryota</taxon>
        <taxon>Viridiplantae</taxon>
        <taxon>Streptophyta</taxon>
        <taxon>Embryophyta</taxon>
        <taxon>Tracheophyta</taxon>
        <taxon>Spermatophyta</taxon>
        <taxon>Magnoliopsida</taxon>
        <taxon>eudicotyledons</taxon>
        <taxon>Gunneridae</taxon>
        <taxon>Pentapetalae</taxon>
        <taxon>asterids</taxon>
        <taxon>lamiids</taxon>
        <taxon>Lamiales</taxon>
        <taxon>Oleaceae</taxon>
        <taxon>Oleeae</taxon>
        <taxon>Fraxinus</taxon>
    </lineage>
</organism>
<evidence type="ECO:0000256" key="1">
    <source>
        <dbReference type="SAM" id="Phobius"/>
    </source>
</evidence>
<sequence>MHHPSTPNVTPKKIFFPVIRLLYGSIYLPLYINRNNIPPRTGVHRPRTSQPMELPIHKFAHIMNRRATLKILNPPPRIILQTINLHGFTTEQEDMKEQQSTILNASIRSFLLRRK</sequence>
<evidence type="ECO:0000313" key="3">
    <source>
        <dbReference type="Proteomes" id="UP000834106"/>
    </source>
</evidence>
<dbReference type="AlphaFoldDB" id="A0AAD2A9Z4"/>
<keyword evidence="1" id="KW-0472">Membrane</keyword>
<dbReference type="Proteomes" id="UP000834106">
    <property type="component" value="Chromosome 20"/>
</dbReference>
<keyword evidence="1" id="KW-0812">Transmembrane</keyword>